<gene>
    <name evidence="1" type="ORF">EUGRSUZ_B01826</name>
</gene>
<accession>A0A059D3F7</accession>
<dbReference type="EMBL" id="KK198754">
    <property type="protein sequence ID" value="KCW85004.1"/>
    <property type="molecule type" value="Genomic_DNA"/>
</dbReference>
<evidence type="ECO:0000313" key="1">
    <source>
        <dbReference type="EMBL" id="KCW85004.1"/>
    </source>
</evidence>
<reference evidence="1" key="1">
    <citation type="submission" date="2013-07" db="EMBL/GenBank/DDBJ databases">
        <title>The genome of Eucalyptus grandis.</title>
        <authorList>
            <person name="Schmutz J."/>
            <person name="Hayes R."/>
            <person name="Myburg A."/>
            <person name="Tuskan G."/>
            <person name="Grattapaglia D."/>
            <person name="Rokhsar D.S."/>
        </authorList>
    </citation>
    <scope>NUCLEOTIDE SEQUENCE</scope>
    <source>
        <tissue evidence="1">Leaf extractions</tissue>
    </source>
</reference>
<organism evidence="1">
    <name type="scientific">Eucalyptus grandis</name>
    <name type="common">Flooded gum</name>
    <dbReference type="NCBI Taxonomy" id="71139"/>
    <lineage>
        <taxon>Eukaryota</taxon>
        <taxon>Viridiplantae</taxon>
        <taxon>Streptophyta</taxon>
        <taxon>Embryophyta</taxon>
        <taxon>Tracheophyta</taxon>
        <taxon>Spermatophyta</taxon>
        <taxon>Magnoliopsida</taxon>
        <taxon>eudicotyledons</taxon>
        <taxon>Gunneridae</taxon>
        <taxon>Pentapetalae</taxon>
        <taxon>rosids</taxon>
        <taxon>malvids</taxon>
        <taxon>Myrtales</taxon>
        <taxon>Myrtaceae</taxon>
        <taxon>Myrtoideae</taxon>
        <taxon>Eucalypteae</taxon>
        <taxon>Eucalyptus</taxon>
    </lineage>
</organism>
<sequence>MQQLNIFTCYKMVGTSTRGILAGLDRTQSKPRKDLSGHFASPARFLPLEMLPCYIFLKSGQWKPICLKILWLDAP</sequence>
<dbReference type="AlphaFoldDB" id="A0A059D3F7"/>
<name>A0A059D3F7_EUCGR</name>
<protein>
    <submittedName>
        <fullName evidence="1">Uncharacterized protein</fullName>
    </submittedName>
</protein>
<proteinExistence type="predicted"/>
<dbReference type="InParanoid" id="A0A059D3F7"/>
<dbReference type="Gramene" id="KCW85004">
    <property type="protein sequence ID" value="KCW85004"/>
    <property type="gene ID" value="EUGRSUZ_B01826"/>
</dbReference>